<proteinExistence type="predicted"/>
<name>A0A381SMP4_9ZZZZ</name>
<sequence length="152" mass="16506">MDVFESLEQSGIGLVIRESLWLFPAFEAVHLLGLSVLGGSLLMVDLRLLGVGIRSRTPAQLVRTVRPWLVGSLLILIGTGVPLFLSEAVKCYYSYSFWVKMSALGIGLLYTFLIKHPVIRRGTGSGVQALIGMLSLAVWLTVAGAGRWIGFS</sequence>
<feature type="domain" description="DUF6644" evidence="2">
    <location>
        <begin position="4"/>
        <end position="152"/>
    </location>
</feature>
<keyword evidence="1" id="KW-0812">Transmembrane</keyword>
<organism evidence="3">
    <name type="scientific">marine metagenome</name>
    <dbReference type="NCBI Taxonomy" id="408172"/>
    <lineage>
        <taxon>unclassified sequences</taxon>
        <taxon>metagenomes</taxon>
        <taxon>ecological metagenomes</taxon>
    </lineage>
</organism>
<evidence type="ECO:0000313" key="3">
    <source>
        <dbReference type="EMBL" id="SVA04719.1"/>
    </source>
</evidence>
<keyword evidence="1" id="KW-1133">Transmembrane helix</keyword>
<dbReference type="InterPro" id="IPR046586">
    <property type="entry name" value="DUF6644"/>
</dbReference>
<dbReference type="Pfam" id="PF20349">
    <property type="entry name" value="DUF6644"/>
    <property type="match status" value="1"/>
</dbReference>
<accession>A0A381SMP4</accession>
<feature type="transmembrane region" description="Helical" evidence="1">
    <location>
        <begin position="20"/>
        <end position="44"/>
    </location>
</feature>
<protein>
    <recommendedName>
        <fullName evidence="2">DUF6644 domain-containing protein</fullName>
    </recommendedName>
</protein>
<keyword evidence="1" id="KW-0472">Membrane</keyword>
<reference evidence="3" key="1">
    <citation type="submission" date="2018-05" db="EMBL/GenBank/DDBJ databases">
        <authorList>
            <person name="Lanie J.A."/>
            <person name="Ng W.-L."/>
            <person name="Kazmierczak K.M."/>
            <person name="Andrzejewski T.M."/>
            <person name="Davidsen T.M."/>
            <person name="Wayne K.J."/>
            <person name="Tettelin H."/>
            <person name="Glass J.I."/>
            <person name="Rusch D."/>
            <person name="Podicherti R."/>
            <person name="Tsui H.-C.T."/>
            <person name="Winkler M.E."/>
        </authorList>
    </citation>
    <scope>NUCLEOTIDE SEQUENCE</scope>
</reference>
<dbReference type="EMBL" id="UINC01003256">
    <property type="protein sequence ID" value="SVA04719.1"/>
    <property type="molecule type" value="Genomic_DNA"/>
</dbReference>
<feature type="transmembrane region" description="Helical" evidence="1">
    <location>
        <begin position="65"/>
        <end position="85"/>
    </location>
</feature>
<feature type="transmembrane region" description="Helical" evidence="1">
    <location>
        <begin position="97"/>
        <end position="114"/>
    </location>
</feature>
<gene>
    <name evidence="3" type="ORF">METZ01_LOCUS57573</name>
</gene>
<evidence type="ECO:0000259" key="2">
    <source>
        <dbReference type="Pfam" id="PF20349"/>
    </source>
</evidence>
<feature type="transmembrane region" description="Helical" evidence="1">
    <location>
        <begin position="126"/>
        <end position="149"/>
    </location>
</feature>
<evidence type="ECO:0000256" key="1">
    <source>
        <dbReference type="SAM" id="Phobius"/>
    </source>
</evidence>
<dbReference type="AlphaFoldDB" id="A0A381SMP4"/>